<feature type="domain" description="ABC3 transporter permease C-terminal" evidence="8">
    <location>
        <begin position="748"/>
        <end position="862"/>
    </location>
</feature>
<dbReference type="InterPro" id="IPR047699">
    <property type="entry name" value="Permease_put_prefix"/>
</dbReference>
<accession>A0A1W2GJG1</accession>
<feature type="transmembrane region" description="Helical" evidence="7">
    <location>
        <begin position="789"/>
        <end position="811"/>
    </location>
</feature>
<feature type="domain" description="ABC3 transporter permease C-terminal" evidence="8">
    <location>
        <begin position="367"/>
        <end position="481"/>
    </location>
</feature>
<feature type="domain" description="MacB-like periplasmic core" evidence="9">
    <location>
        <begin position="99"/>
        <end position="312"/>
    </location>
</feature>
<keyword evidence="5 7" id="KW-0472">Membrane</keyword>
<sequence length="869" mass="98055">MATNRNHNHPPKWAIKLLEWYCREDLLEDLLGDLYEYYARNLERGQRLANFIFIIDVLKFFRSYTFKKLKNKSKMNSYMLFKNYFKTSIRSLARNRLFSFINIIGLAISMSVGLLVITLIVEVQLFDNFHKNGDHIYRVVNTRVRATGEVMNMASTSYFLSEKLDEYNYYQSKTTLYKGFGGDADADGKKLVLSGIWASKDFFKVFSFPMVEGDPSSALAEPNSLVLTETSAKKIYGDTPAMGKILRVNEVEYLIKGIMKDPPINSHIKFESLASIGTLINLSRDDPDWAKSTTMWRTYIYLTVATDSAYHQMTQTLNQICETENKLIAPEKITAALQPLADIFTGAPLGNQLGPTVPTAATLIFAILPLIILLTACFNYTNLSIARSLRRSTEVGIRRVIGATRGNIFAQFVVESVILALMALVVAIILFIPLREQFLVMLDGDGVSLPINGLLILWFVGFAIFAGILASLIPATTLSKFQAVTVLRSKASVKIFAGMTLRKVLLVAQFSISTLLILMTIILNKQYHHAMNYDLGFSTAQILNVELQGNNHRVMKSALAQVADVKSISKCHSIVHGHRMTIVDGKYKNPGDSAQIHINFVDENYLTNHKFNLIAGENFKSRPDSAQEQYTIVNQKLLERFEIGGELEALGEKIELDGHWLSIIGVVEDFNHSMLNSPIEPYAFRYNPFEYEYLNLLVETNDYIATIDKLEAEWSKVDELHPFTASYYDEHIENTYVMFEMLIKIVGFLALLAISIAAMGLFGMSVYAVETKIKEISIRKVMGASSFKLVYLLSRSYVWLLVISSLIAAPFTYFLTNEIILTEFVYFSPMSIWDVLGGLLVVFSIGLVMIGFQTYRAAQMNPADTLRNE</sequence>
<feature type="transmembrane region" description="Helical" evidence="7">
    <location>
        <begin position="504"/>
        <end position="523"/>
    </location>
</feature>
<name>A0A1W2GJG1_REIFA</name>
<protein>
    <submittedName>
        <fullName evidence="10">MacB-like core domain-containing protein</fullName>
    </submittedName>
</protein>
<keyword evidence="11" id="KW-1185">Reference proteome</keyword>
<dbReference type="Pfam" id="PF12704">
    <property type="entry name" value="MacB_PCD"/>
    <property type="match status" value="2"/>
</dbReference>
<dbReference type="OrthoDB" id="5933722at2"/>
<evidence type="ECO:0000256" key="1">
    <source>
        <dbReference type="ARBA" id="ARBA00004651"/>
    </source>
</evidence>
<evidence type="ECO:0000259" key="9">
    <source>
        <dbReference type="Pfam" id="PF12704"/>
    </source>
</evidence>
<feature type="transmembrane region" description="Helical" evidence="7">
    <location>
        <begin position="360"/>
        <end position="381"/>
    </location>
</feature>
<dbReference type="EMBL" id="FWYF01000003">
    <property type="protein sequence ID" value="SMD36396.1"/>
    <property type="molecule type" value="Genomic_DNA"/>
</dbReference>
<dbReference type="STRING" id="692418.SAMN04488029_2874"/>
<gene>
    <name evidence="10" type="ORF">SAMN04488029_2874</name>
</gene>
<organism evidence="10 11">
    <name type="scientific">Reichenbachiella faecimaris</name>
    <dbReference type="NCBI Taxonomy" id="692418"/>
    <lineage>
        <taxon>Bacteria</taxon>
        <taxon>Pseudomonadati</taxon>
        <taxon>Bacteroidota</taxon>
        <taxon>Cytophagia</taxon>
        <taxon>Cytophagales</taxon>
        <taxon>Reichenbachiellaceae</taxon>
        <taxon>Reichenbachiella</taxon>
    </lineage>
</organism>
<feature type="domain" description="MacB-like periplasmic core" evidence="9">
    <location>
        <begin position="564"/>
        <end position="673"/>
    </location>
</feature>
<keyword evidence="2" id="KW-1003">Cell membrane</keyword>
<dbReference type="PANTHER" id="PTHR30572:SF4">
    <property type="entry name" value="ABC TRANSPORTER PERMEASE YTRF"/>
    <property type="match status" value="1"/>
</dbReference>
<keyword evidence="4 7" id="KW-1133">Transmembrane helix</keyword>
<dbReference type="InterPro" id="IPR050250">
    <property type="entry name" value="Macrolide_Exporter_MacB"/>
</dbReference>
<dbReference type="RefSeq" id="WP_084373525.1">
    <property type="nucleotide sequence ID" value="NZ_FWYF01000003.1"/>
</dbReference>
<keyword evidence="3 7" id="KW-0812">Transmembrane</keyword>
<evidence type="ECO:0000256" key="4">
    <source>
        <dbReference type="ARBA" id="ARBA00022989"/>
    </source>
</evidence>
<evidence type="ECO:0000256" key="7">
    <source>
        <dbReference type="SAM" id="Phobius"/>
    </source>
</evidence>
<feature type="transmembrane region" description="Helical" evidence="7">
    <location>
        <begin position="454"/>
        <end position="473"/>
    </location>
</feature>
<feature type="transmembrane region" description="Helical" evidence="7">
    <location>
        <begin position="408"/>
        <end position="434"/>
    </location>
</feature>
<comment type="subcellular location">
    <subcellularLocation>
        <location evidence="1">Cell membrane</location>
        <topology evidence="1">Multi-pass membrane protein</topology>
    </subcellularLocation>
</comment>
<feature type="transmembrane region" description="Helical" evidence="7">
    <location>
        <begin position="745"/>
        <end position="769"/>
    </location>
</feature>
<dbReference type="PANTHER" id="PTHR30572">
    <property type="entry name" value="MEMBRANE COMPONENT OF TRANSPORTER-RELATED"/>
    <property type="match status" value="1"/>
</dbReference>
<evidence type="ECO:0000256" key="5">
    <source>
        <dbReference type="ARBA" id="ARBA00023136"/>
    </source>
</evidence>
<dbReference type="AlphaFoldDB" id="A0A1W2GJG1"/>
<evidence type="ECO:0000256" key="2">
    <source>
        <dbReference type="ARBA" id="ARBA00022475"/>
    </source>
</evidence>
<dbReference type="Proteomes" id="UP000192472">
    <property type="component" value="Unassembled WGS sequence"/>
</dbReference>
<comment type="similarity">
    <text evidence="6">Belongs to the ABC-4 integral membrane protein family.</text>
</comment>
<evidence type="ECO:0000259" key="8">
    <source>
        <dbReference type="Pfam" id="PF02687"/>
    </source>
</evidence>
<dbReference type="Pfam" id="PF02687">
    <property type="entry name" value="FtsX"/>
    <property type="match status" value="2"/>
</dbReference>
<evidence type="ECO:0000313" key="11">
    <source>
        <dbReference type="Proteomes" id="UP000192472"/>
    </source>
</evidence>
<dbReference type="InterPro" id="IPR025857">
    <property type="entry name" value="MacB_PCD"/>
</dbReference>
<evidence type="ECO:0000256" key="6">
    <source>
        <dbReference type="ARBA" id="ARBA00038076"/>
    </source>
</evidence>
<dbReference type="NCBIfam" id="NF038404">
    <property type="entry name" value="perm_prefix_2"/>
    <property type="match status" value="1"/>
</dbReference>
<evidence type="ECO:0000313" key="10">
    <source>
        <dbReference type="EMBL" id="SMD36396.1"/>
    </source>
</evidence>
<feature type="transmembrane region" description="Helical" evidence="7">
    <location>
        <begin position="97"/>
        <end position="121"/>
    </location>
</feature>
<dbReference type="GO" id="GO:0022857">
    <property type="term" value="F:transmembrane transporter activity"/>
    <property type="evidence" value="ECO:0007669"/>
    <property type="project" value="TreeGrafter"/>
</dbReference>
<feature type="transmembrane region" description="Helical" evidence="7">
    <location>
        <begin position="831"/>
        <end position="852"/>
    </location>
</feature>
<dbReference type="GO" id="GO:0005886">
    <property type="term" value="C:plasma membrane"/>
    <property type="evidence" value="ECO:0007669"/>
    <property type="project" value="UniProtKB-SubCell"/>
</dbReference>
<proteinExistence type="inferred from homology"/>
<evidence type="ECO:0000256" key="3">
    <source>
        <dbReference type="ARBA" id="ARBA00022692"/>
    </source>
</evidence>
<reference evidence="10 11" key="1">
    <citation type="submission" date="2017-04" db="EMBL/GenBank/DDBJ databases">
        <authorList>
            <person name="Afonso C.L."/>
            <person name="Miller P.J."/>
            <person name="Scott M.A."/>
            <person name="Spackman E."/>
            <person name="Goraichik I."/>
            <person name="Dimitrov K.M."/>
            <person name="Suarez D.L."/>
            <person name="Swayne D.E."/>
        </authorList>
    </citation>
    <scope>NUCLEOTIDE SEQUENCE [LARGE SCALE GENOMIC DNA]</scope>
    <source>
        <strain evidence="10 11">DSM 26133</strain>
    </source>
</reference>
<dbReference type="InterPro" id="IPR003838">
    <property type="entry name" value="ABC3_permease_C"/>
</dbReference>